<feature type="chain" id="PRO_5041461036" description="C6 domain-containing protein" evidence="1">
    <location>
        <begin position="17"/>
        <end position="107"/>
    </location>
</feature>
<evidence type="ECO:0000313" key="3">
    <source>
        <dbReference type="Proteomes" id="UP001177023"/>
    </source>
</evidence>
<gene>
    <name evidence="2" type="ORF">MSPICULIGERA_LOCUS25913</name>
</gene>
<feature type="signal peptide" evidence="1">
    <location>
        <begin position="1"/>
        <end position="16"/>
    </location>
</feature>
<keyword evidence="1" id="KW-0732">Signal</keyword>
<evidence type="ECO:0008006" key="4">
    <source>
        <dbReference type="Google" id="ProtNLM"/>
    </source>
</evidence>
<comment type="caution">
    <text evidence="2">The sequence shown here is derived from an EMBL/GenBank/DDBJ whole genome shotgun (WGS) entry which is preliminary data.</text>
</comment>
<dbReference type="Proteomes" id="UP001177023">
    <property type="component" value="Unassembled WGS sequence"/>
</dbReference>
<accession>A0AA36DIV7</accession>
<feature type="non-terminal residue" evidence="2">
    <location>
        <position position="1"/>
    </location>
</feature>
<sequence length="107" mass="11324">MFKLAVFAALVAVAFSNVAAPAICLACPGFPGFQLPSVFIGPITLDTNNCQNIKPTCNTANTHIEIDGKAWDMQTALVCTNQKWTLNGKAVESVTCAADKPTNSGRH</sequence>
<evidence type="ECO:0000256" key="1">
    <source>
        <dbReference type="SAM" id="SignalP"/>
    </source>
</evidence>
<dbReference type="AlphaFoldDB" id="A0AA36DIV7"/>
<organism evidence="2 3">
    <name type="scientific">Mesorhabditis spiculigera</name>
    <dbReference type="NCBI Taxonomy" id="96644"/>
    <lineage>
        <taxon>Eukaryota</taxon>
        <taxon>Metazoa</taxon>
        <taxon>Ecdysozoa</taxon>
        <taxon>Nematoda</taxon>
        <taxon>Chromadorea</taxon>
        <taxon>Rhabditida</taxon>
        <taxon>Rhabditina</taxon>
        <taxon>Rhabditomorpha</taxon>
        <taxon>Rhabditoidea</taxon>
        <taxon>Rhabditidae</taxon>
        <taxon>Mesorhabditinae</taxon>
        <taxon>Mesorhabditis</taxon>
    </lineage>
</organism>
<reference evidence="2" key="1">
    <citation type="submission" date="2023-06" db="EMBL/GenBank/DDBJ databases">
        <authorList>
            <person name="Delattre M."/>
        </authorList>
    </citation>
    <scope>NUCLEOTIDE SEQUENCE</scope>
    <source>
        <strain evidence="2">AF72</strain>
    </source>
</reference>
<protein>
    <recommendedName>
        <fullName evidence="4">C6 domain-containing protein</fullName>
    </recommendedName>
</protein>
<name>A0AA36DIV7_9BILA</name>
<evidence type="ECO:0000313" key="2">
    <source>
        <dbReference type="EMBL" id="CAJ0587960.1"/>
    </source>
</evidence>
<proteinExistence type="predicted"/>
<dbReference type="EMBL" id="CATQJA010002710">
    <property type="protein sequence ID" value="CAJ0587960.1"/>
    <property type="molecule type" value="Genomic_DNA"/>
</dbReference>
<keyword evidence="3" id="KW-1185">Reference proteome</keyword>